<dbReference type="Pfam" id="PF11005">
    <property type="entry name" value="DUF2844"/>
    <property type="match status" value="1"/>
</dbReference>
<evidence type="ECO:0000313" key="1">
    <source>
        <dbReference type="EMBL" id="SIO50530.1"/>
    </source>
</evidence>
<evidence type="ECO:0008006" key="3">
    <source>
        <dbReference type="Google" id="ProtNLM"/>
    </source>
</evidence>
<reference evidence="1 2" key="1">
    <citation type="submission" date="2016-11" db="EMBL/GenBank/DDBJ databases">
        <authorList>
            <person name="Jaros S."/>
            <person name="Januszkiewicz K."/>
            <person name="Wedrychowicz H."/>
        </authorList>
    </citation>
    <scope>NUCLEOTIDE SEQUENCE [LARGE SCALE GENOMIC DNA]</scope>
    <source>
        <strain evidence="1 2">GAS86</strain>
    </source>
</reference>
<sequence>MLGAICALSSPAQAALGQKVSSISSDQAVMHAISHSSTSQFAYTVHLMTLSSGTVVREYVAPNGTVFGVAWEGPTLPDLKTTLGAAFDQYVAATATRRATPLAVSNSDLVVFSGGHLRAFAGHAYLPQAVPAGVDVNVIQ</sequence>
<organism evidence="1 2">
    <name type="scientific">Paraburkholderia phenazinium</name>
    <dbReference type="NCBI Taxonomy" id="60549"/>
    <lineage>
        <taxon>Bacteria</taxon>
        <taxon>Pseudomonadati</taxon>
        <taxon>Pseudomonadota</taxon>
        <taxon>Betaproteobacteria</taxon>
        <taxon>Burkholderiales</taxon>
        <taxon>Burkholderiaceae</taxon>
        <taxon>Paraburkholderia</taxon>
    </lineage>
</organism>
<dbReference type="Proteomes" id="UP000184693">
    <property type="component" value="Unassembled WGS sequence"/>
</dbReference>
<accession>A0A1N6K1U8</accession>
<gene>
    <name evidence="1" type="ORF">SAMN05444168_5780</name>
</gene>
<dbReference type="InterPro" id="IPR021267">
    <property type="entry name" value="DUF2844"/>
</dbReference>
<dbReference type="AlphaFoldDB" id="A0A1N6K1U8"/>
<proteinExistence type="predicted"/>
<name>A0A1N6K1U8_9BURK</name>
<dbReference type="EMBL" id="FSRM01000002">
    <property type="protein sequence ID" value="SIO50530.1"/>
    <property type="molecule type" value="Genomic_DNA"/>
</dbReference>
<protein>
    <recommendedName>
        <fullName evidence="3">DUF2844 domain-containing protein</fullName>
    </recommendedName>
</protein>
<evidence type="ECO:0000313" key="2">
    <source>
        <dbReference type="Proteomes" id="UP000184693"/>
    </source>
</evidence>